<dbReference type="Pfam" id="PF14239">
    <property type="entry name" value="RRXRR"/>
    <property type="match status" value="1"/>
</dbReference>
<dbReference type="OrthoDB" id="9779761at2"/>
<evidence type="ECO:0000313" key="2">
    <source>
        <dbReference type="EMBL" id="ADQ06092.1"/>
    </source>
</evidence>
<dbReference type="Proteomes" id="UP000006890">
    <property type="component" value="Chromosome"/>
</dbReference>
<dbReference type="HOGENOM" id="CLU_046248_1_0_9"/>
<dbReference type="InterPro" id="IPR025938">
    <property type="entry name" value="RRXRR_dom"/>
</dbReference>
<organism evidence="2 3">
    <name type="scientific">Caldicellulosiruptor hydrothermalis (strain DSM 18901 / VKM B-2411 / 108)</name>
    <dbReference type="NCBI Taxonomy" id="632292"/>
    <lineage>
        <taxon>Bacteria</taxon>
        <taxon>Bacillati</taxon>
        <taxon>Bacillota</taxon>
        <taxon>Bacillota incertae sedis</taxon>
        <taxon>Caldicellulosiruptorales</taxon>
        <taxon>Caldicellulosiruptoraceae</taxon>
        <taxon>Caldicellulosiruptor</taxon>
    </lineage>
</organism>
<sequence length="338" mass="39609">MRFVPVVDKDGNPLMPTKPSRARRWIKSGKATPFWSKGIFCVRLNIEPSARYKQPVALGIDPGSKMEGYSVKSKAHTYLNIQAYAVTHVKSAVETRRNMRRARRYRKTRRRPVRFNNRKNKDLPPSTKARWQWKLRIVKWLTRIFPITDFVVEDIKAVTKLGQKRWNESFSPLETGKNWFYAELSRLGKVHIKEGRETKQLRESYGLKKTSKKLEETFESHCVDAWCLANWCTGGHVQPDNTELLVIIPLRFHRRQLHMLQFDKGGIRRRYGGTRSLGFKRGSYVKHPKYGLCYVGGHMNGKLSLHDINTGKRFTQQANPDDCKFICFASWRYKYKEL</sequence>
<proteinExistence type="predicted"/>
<gene>
    <name evidence="2" type="ordered locus">Calhy_0344</name>
</gene>
<dbReference type="EMBL" id="CP002219">
    <property type="protein sequence ID" value="ADQ06092.1"/>
    <property type="molecule type" value="Genomic_DNA"/>
</dbReference>
<evidence type="ECO:0000259" key="1">
    <source>
        <dbReference type="Pfam" id="PF14239"/>
    </source>
</evidence>
<reference evidence="2 3" key="2">
    <citation type="journal article" date="2011" name="J. Bacteriol.">
        <title>Complete genome sequences for the anaerobic, extremely thermophilic plant biomass-degrading bacteria Caldicellulosiruptor hydrothermalis, Caldicellulosiruptor kristjanssonii, Caldicellulosiruptor kronotskyensis, Caldicellulosiruptor owensenis, and Caldicellulosiruptor lactoaceticus.</title>
        <authorList>
            <person name="Blumer-Schuette S.E."/>
            <person name="Ozdemir I."/>
            <person name="Mistry D."/>
            <person name="Lucas S."/>
            <person name="Lapidus A."/>
            <person name="Cheng J.F."/>
            <person name="Goodwin L.A."/>
            <person name="Pitluck S."/>
            <person name="Land M.L."/>
            <person name="Hauser L.J."/>
            <person name="Woyke T."/>
            <person name="Mikhailova N."/>
            <person name="Pati A."/>
            <person name="Kyrpides N.C."/>
            <person name="Ivanova N."/>
            <person name="Detter J.C."/>
            <person name="Walston-Davenport K."/>
            <person name="Han S."/>
            <person name="Adams M.W."/>
            <person name="Kelly R.M."/>
        </authorList>
    </citation>
    <scope>NUCLEOTIDE SEQUENCE [LARGE SCALE GENOMIC DNA]</scope>
    <source>
        <strain evidence="3">DSM 18901 / VKM B-2411 / 108</strain>
    </source>
</reference>
<dbReference type="AlphaFoldDB" id="E4QBJ0"/>
<dbReference type="RefSeq" id="WP_013402301.1">
    <property type="nucleotide sequence ID" value="NC_014652.1"/>
</dbReference>
<evidence type="ECO:0000313" key="3">
    <source>
        <dbReference type="Proteomes" id="UP000006890"/>
    </source>
</evidence>
<reference key="1">
    <citation type="submission" date="2010-09" db="EMBL/GenBank/DDBJ databases">
        <title>Complete sequence of Caldicellulosiruptor hydrothermalis 108.</title>
        <authorList>
            <consortium name="US DOE Joint Genome Institute"/>
            <person name="Lucas S."/>
            <person name="Copeland A."/>
            <person name="Lapidus A."/>
            <person name="Cheng J.-F."/>
            <person name="Bruce D."/>
            <person name="Goodwin L."/>
            <person name="Pitluck S."/>
            <person name="Davenport K."/>
            <person name="Detter J.C."/>
            <person name="Han C."/>
            <person name="Tapia R."/>
            <person name="Land M."/>
            <person name="Hauser L."/>
            <person name="Chang Y.-J."/>
            <person name="Jeffries C."/>
            <person name="Kyrpides N."/>
            <person name="Ivanova N."/>
            <person name="Mikhailova N."/>
            <person name="Blumer-Schuette S.E."/>
            <person name="Kelly R.M."/>
            <person name="Woyke T."/>
        </authorList>
    </citation>
    <scope>NUCLEOTIDE SEQUENCE</scope>
    <source>
        <strain>108</strain>
    </source>
</reference>
<accession>E4QBJ0</accession>
<dbReference type="eggNOG" id="COG1403">
    <property type="taxonomic scope" value="Bacteria"/>
</dbReference>
<protein>
    <recommendedName>
        <fullName evidence="1">RRXRR domain-containing protein</fullName>
    </recommendedName>
</protein>
<dbReference type="STRING" id="632292.Calhy_0344"/>
<feature type="domain" description="RRXRR" evidence="1">
    <location>
        <begin position="4"/>
        <end position="157"/>
    </location>
</feature>
<keyword evidence="3" id="KW-1185">Reference proteome</keyword>
<name>E4QBJ0_CALH1</name>
<dbReference type="KEGG" id="chd:Calhy_0344"/>